<name>A0A4P8XYV8_9FIRM</name>
<dbReference type="AlphaFoldDB" id="A0A4P8XYV8"/>
<organism evidence="1 2">
    <name type="scientific">Ruminococcus bovis</name>
    <dbReference type="NCBI Taxonomy" id="2564099"/>
    <lineage>
        <taxon>Bacteria</taxon>
        <taxon>Bacillati</taxon>
        <taxon>Bacillota</taxon>
        <taxon>Clostridia</taxon>
        <taxon>Eubacteriales</taxon>
        <taxon>Oscillospiraceae</taxon>
        <taxon>Ruminococcus</taxon>
    </lineage>
</organism>
<dbReference type="OrthoDB" id="9816557at2"/>
<accession>A0A4P8XYV8</accession>
<proteinExistence type="predicted"/>
<dbReference type="RefSeq" id="WP_138157916.1">
    <property type="nucleotide sequence ID" value="NZ_CP039381.1"/>
</dbReference>
<dbReference type="Proteomes" id="UP000301475">
    <property type="component" value="Chromosome"/>
</dbReference>
<sequence length="108" mass="12841">MPVLQYTVKKYYKVIDSKGAVGYINYKYLNVTSYNKKTRDLKNVFIKDFISNIFCYHHAGGSCYAGLLYRRIDECEMYYYGDYTRDGEKNKNNFYYRCVYHNPSFGCG</sequence>
<gene>
    <name evidence="1" type="ORF">E5Z56_11575</name>
</gene>
<keyword evidence="2" id="KW-1185">Reference proteome</keyword>
<evidence type="ECO:0000313" key="1">
    <source>
        <dbReference type="EMBL" id="QCT07952.1"/>
    </source>
</evidence>
<evidence type="ECO:0000313" key="2">
    <source>
        <dbReference type="Proteomes" id="UP000301475"/>
    </source>
</evidence>
<dbReference type="KEGG" id="ruj:E5Z56_11575"/>
<reference evidence="1 2" key="1">
    <citation type="submission" date="2019-04" db="EMBL/GenBank/DDBJ databases">
        <authorList>
            <person name="Embree M."/>
            <person name="Gaffney J.R."/>
        </authorList>
    </citation>
    <scope>NUCLEOTIDE SEQUENCE [LARGE SCALE GENOMIC DNA]</scope>
    <source>
        <strain evidence="1 2">JE7A12</strain>
    </source>
</reference>
<protein>
    <submittedName>
        <fullName evidence="1">Uncharacterized protein</fullName>
    </submittedName>
</protein>
<dbReference type="EMBL" id="CP039381">
    <property type="protein sequence ID" value="QCT07952.1"/>
    <property type="molecule type" value="Genomic_DNA"/>
</dbReference>